<evidence type="ECO:0000313" key="9">
    <source>
        <dbReference type="EMBL" id="KAF9752000.1"/>
    </source>
</evidence>
<evidence type="ECO:0000256" key="2">
    <source>
        <dbReference type="ARBA" id="ARBA00022475"/>
    </source>
</evidence>
<keyword evidence="5 7" id="KW-0472">Membrane</keyword>
<dbReference type="Proteomes" id="UP000616885">
    <property type="component" value="Unassembled WGS sequence"/>
</dbReference>
<dbReference type="PANTHER" id="PTHR34187">
    <property type="entry name" value="FGR18P"/>
    <property type="match status" value="1"/>
</dbReference>
<feature type="region of interest" description="Disordered" evidence="6">
    <location>
        <begin position="1"/>
        <end position="78"/>
    </location>
</feature>
<feature type="compositionally biased region" description="Basic and acidic residues" evidence="6">
    <location>
        <begin position="29"/>
        <end position="46"/>
    </location>
</feature>
<dbReference type="InterPro" id="IPR003807">
    <property type="entry name" value="DUF202"/>
</dbReference>
<comment type="caution">
    <text evidence="9">The sequence shown here is derived from an EMBL/GenBank/DDBJ whole genome shotgun (WGS) entry which is preliminary data.</text>
</comment>
<feature type="domain" description="DUF202" evidence="8">
    <location>
        <begin position="171"/>
        <end position="249"/>
    </location>
</feature>
<dbReference type="AlphaFoldDB" id="A0A8H7NAC4"/>
<feature type="transmembrane region" description="Helical" evidence="7">
    <location>
        <begin position="180"/>
        <end position="202"/>
    </location>
</feature>
<organism evidence="9 10">
    <name type="scientific">Bionectria ochroleuca</name>
    <name type="common">Gliocladium roseum</name>
    <dbReference type="NCBI Taxonomy" id="29856"/>
    <lineage>
        <taxon>Eukaryota</taxon>
        <taxon>Fungi</taxon>
        <taxon>Dikarya</taxon>
        <taxon>Ascomycota</taxon>
        <taxon>Pezizomycotina</taxon>
        <taxon>Sordariomycetes</taxon>
        <taxon>Hypocreomycetidae</taxon>
        <taxon>Hypocreales</taxon>
        <taxon>Bionectriaceae</taxon>
        <taxon>Clonostachys</taxon>
    </lineage>
</organism>
<dbReference type="Pfam" id="PF02656">
    <property type="entry name" value="DUF202"/>
    <property type="match status" value="1"/>
</dbReference>
<dbReference type="PANTHER" id="PTHR34187:SF2">
    <property type="entry name" value="DUF202 DOMAIN-CONTAINING PROTEIN"/>
    <property type="match status" value="1"/>
</dbReference>
<evidence type="ECO:0000313" key="10">
    <source>
        <dbReference type="Proteomes" id="UP000616885"/>
    </source>
</evidence>
<proteinExistence type="predicted"/>
<feature type="transmembrane region" description="Helical" evidence="7">
    <location>
        <begin position="222"/>
        <end position="242"/>
    </location>
</feature>
<keyword evidence="4 7" id="KW-1133">Transmembrane helix</keyword>
<feature type="region of interest" description="Disordered" evidence="6">
    <location>
        <begin position="96"/>
        <end position="149"/>
    </location>
</feature>
<evidence type="ECO:0000256" key="4">
    <source>
        <dbReference type="ARBA" id="ARBA00022989"/>
    </source>
</evidence>
<comment type="subcellular location">
    <subcellularLocation>
        <location evidence="1">Cell membrane</location>
        <topology evidence="1">Multi-pass membrane protein</topology>
    </subcellularLocation>
</comment>
<dbReference type="InterPro" id="IPR052053">
    <property type="entry name" value="IM_YidH-like"/>
</dbReference>
<evidence type="ECO:0000256" key="7">
    <source>
        <dbReference type="SAM" id="Phobius"/>
    </source>
</evidence>
<evidence type="ECO:0000256" key="5">
    <source>
        <dbReference type="ARBA" id="ARBA00023136"/>
    </source>
</evidence>
<accession>A0A8H7NAC4</accession>
<feature type="compositionally biased region" description="Polar residues" evidence="6">
    <location>
        <begin position="1"/>
        <end position="10"/>
    </location>
</feature>
<name>A0A8H7NAC4_BIOOC</name>
<evidence type="ECO:0000259" key="8">
    <source>
        <dbReference type="Pfam" id="PF02656"/>
    </source>
</evidence>
<keyword evidence="2" id="KW-1003">Cell membrane</keyword>
<keyword evidence="3 7" id="KW-0812">Transmembrane</keyword>
<evidence type="ECO:0000256" key="6">
    <source>
        <dbReference type="SAM" id="MobiDB-lite"/>
    </source>
</evidence>
<dbReference type="GO" id="GO:0005886">
    <property type="term" value="C:plasma membrane"/>
    <property type="evidence" value="ECO:0007669"/>
    <property type="project" value="UniProtKB-SubCell"/>
</dbReference>
<reference evidence="9" key="1">
    <citation type="submission" date="2020-10" db="EMBL/GenBank/DDBJ databases">
        <title>High-Quality Genome Resource of Clonostachys rosea strain S41 by Oxford Nanopore Long-Read Sequencing.</title>
        <authorList>
            <person name="Wang H."/>
        </authorList>
    </citation>
    <scope>NUCLEOTIDE SEQUENCE</scope>
    <source>
        <strain evidence="9">S41</strain>
    </source>
</reference>
<gene>
    <name evidence="9" type="ORF">IM811_013794</name>
</gene>
<feature type="transmembrane region" description="Helical" evidence="7">
    <location>
        <begin position="263"/>
        <end position="285"/>
    </location>
</feature>
<dbReference type="EMBL" id="JADCTT010000005">
    <property type="protein sequence ID" value="KAF9752000.1"/>
    <property type="molecule type" value="Genomic_DNA"/>
</dbReference>
<protein>
    <recommendedName>
        <fullName evidence="8">DUF202 domain-containing protein</fullName>
    </recommendedName>
</protein>
<evidence type="ECO:0000256" key="3">
    <source>
        <dbReference type="ARBA" id="ARBA00022692"/>
    </source>
</evidence>
<feature type="compositionally biased region" description="Polar residues" evidence="6">
    <location>
        <begin position="62"/>
        <end position="74"/>
    </location>
</feature>
<evidence type="ECO:0000256" key="1">
    <source>
        <dbReference type="ARBA" id="ARBA00004651"/>
    </source>
</evidence>
<sequence>MASLNRQKSSGLRAATTRTPPRQRLRRGSTSERIEEILENARERADSIVAESMASSAHLDSPRNNRSHSPQQLDNDGVDADETTAFLSERLRGSIYSTTLQGPSGDGGPRKRGSALAASQSTLLGESNHPPRDSSDDSDGGGSSDTDGNWWQTLTAPFRSIELENKGSVARDHLALERTFLAWLRTSLAFASIGVAITQLFRLQTSLPDSGSVINQDTLRHIGRPLGAAFLVISIIILLLGYRRYTQGQKWIILGKFPASRGTIIVVSLVALAIMILSLVVVIVIHPSEG</sequence>